<evidence type="ECO:0000313" key="1">
    <source>
        <dbReference type="EMBL" id="KPL70163.1"/>
    </source>
</evidence>
<sequence length="73" mass="8349">METTDESDSIVLIQNGVFWAISEEIDPFINHRNIFALKPDFIARGYQESDSKVPLIDYSDLVDLIEKNEKSMG</sequence>
<dbReference type="PANTHER" id="PTHR37526">
    <property type="entry name" value="PROTEIN TUSB"/>
    <property type="match status" value="1"/>
</dbReference>
<proteinExistence type="predicted"/>
<dbReference type="EMBL" id="LGCL01000045">
    <property type="protein sequence ID" value="KPL70163.1"/>
    <property type="molecule type" value="Genomic_DNA"/>
</dbReference>
<dbReference type="GO" id="GO:1990228">
    <property type="term" value="C:sulfurtransferase complex"/>
    <property type="evidence" value="ECO:0007669"/>
    <property type="project" value="TreeGrafter"/>
</dbReference>
<keyword evidence="2" id="KW-1185">Reference proteome</keyword>
<evidence type="ECO:0000313" key="2">
    <source>
        <dbReference type="Proteomes" id="UP000050417"/>
    </source>
</evidence>
<protein>
    <submittedName>
        <fullName evidence="1">Uncharacterized protein</fullName>
    </submittedName>
</protein>
<dbReference type="GO" id="GO:0002143">
    <property type="term" value="P:tRNA wobble position uridine thiolation"/>
    <property type="evidence" value="ECO:0007669"/>
    <property type="project" value="InterPro"/>
</dbReference>
<reference evidence="1 2" key="1">
    <citation type="submission" date="2015-07" db="EMBL/GenBank/DDBJ databases">
        <title>Genome sequence of Ornatilinea apprima DSM 23815.</title>
        <authorList>
            <person name="Hemp J."/>
            <person name="Ward L.M."/>
            <person name="Pace L.A."/>
            <person name="Fischer W.W."/>
        </authorList>
    </citation>
    <scope>NUCLEOTIDE SEQUENCE [LARGE SCALE GENOMIC DNA]</scope>
    <source>
        <strain evidence="1 2">P3M-1</strain>
    </source>
</reference>
<comment type="caution">
    <text evidence="1">The sequence shown here is derived from an EMBL/GenBank/DDBJ whole genome shotgun (WGS) entry which is preliminary data.</text>
</comment>
<dbReference type="NCBIfam" id="TIGR03011">
    <property type="entry name" value="sulf_tusB_dsrH"/>
    <property type="match status" value="1"/>
</dbReference>
<dbReference type="AlphaFoldDB" id="A0A0P6X7M7"/>
<accession>A0A0P6X7M7</accession>
<dbReference type="PANTHER" id="PTHR37526:SF1">
    <property type="entry name" value="PROTEIN TUSB"/>
    <property type="match status" value="1"/>
</dbReference>
<dbReference type="Gene3D" id="3.40.1260.10">
    <property type="entry name" value="DsrEFH-like"/>
    <property type="match status" value="1"/>
</dbReference>
<name>A0A0P6X7M7_9CHLR</name>
<dbReference type="Pfam" id="PF04077">
    <property type="entry name" value="DsrH"/>
    <property type="match status" value="1"/>
</dbReference>
<dbReference type="InterPro" id="IPR007215">
    <property type="entry name" value="Sulphur_relay_TusB/DsrH"/>
</dbReference>
<dbReference type="Proteomes" id="UP000050417">
    <property type="component" value="Unassembled WGS sequence"/>
</dbReference>
<gene>
    <name evidence="1" type="ORF">ADN00_18115</name>
</gene>
<organism evidence="1 2">
    <name type="scientific">Ornatilinea apprima</name>
    <dbReference type="NCBI Taxonomy" id="1134406"/>
    <lineage>
        <taxon>Bacteria</taxon>
        <taxon>Bacillati</taxon>
        <taxon>Chloroflexota</taxon>
        <taxon>Anaerolineae</taxon>
        <taxon>Anaerolineales</taxon>
        <taxon>Anaerolineaceae</taxon>
        <taxon>Ornatilinea</taxon>
    </lineage>
</organism>
<dbReference type="SUPFAM" id="SSF75169">
    <property type="entry name" value="DsrEFH-like"/>
    <property type="match status" value="1"/>
</dbReference>
<dbReference type="InterPro" id="IPR027396">
    <property type="entry name" value="DsrEFH-like"/>
</dbReference>
<dbReference type="STRING" id="1134406.ADN00_18115"/>